<comment type="similarity">
    <text evidence="1">Belongs to the iron-containing alcohol dehydrogenase family.</text>
</comment>
<protein>
    <submittedName>
        <fullName evidence="5">Alcohol dehydrogenase</fullName>
    </submittedName>
</protein>
<dbReference type="InterPro" id="IPR001670">
    <property type="entry name" value="ADH_Fe/GldA"/>
</dbReference>
<accession>A0A1G8S780</accession>
<evidence type="ECO:0000313" key="5">
    <source>
        <dbReference type="EMBL" id="SDJ24530.1"/>
    </source>
</evidence>
<dbReference type="GO" id="GO:0046872">
    <property type="term" value="F:metal ion binding"/>
    <property type="evidence" value="ECO:0007669"/>
    <property type="project" value="InterPro"/>
</dbReference>
<gene>
    <name evidence="5" type="ORF">SAMN04488123_1238</name>
</gene>
<dbReference type="GO" id="GO:0004022">
    <property type="term" value="F:alcohol dehydrogenase (NAD+) activity"/>
    <property type="evidence" value="ECO:0007669"/>
    <property type="project" value="TreeGrafter"/>
</dbReference>
<dbReference type="PANTHER" id="PTHR11496:SF102">
    <property type="entry name" value="ALCOHOL DEHYDROGENASE 4"/>
    <property type="match status" value="1"/>
</dbReference>
<keyword evidence="2" id="KW-0560">Oxidoreductase</keyword>
<dbReference type="AlphaFoldDB" id="A0A1G8S780"/>
<dbReference type="EMBL" id="FNEN01000023">
    <property type="protein sequence ID" value="SDJ24530.1"/>
    <property type="molecule type" value="Genomic_DNA"/>
</dbReference>
<dbReference type="Pfam" id="PF00465">
    <property type="entry name" value="Fe-ADH"/>
    <property type="match status" value="1"/>
</dbReference>
<evidence type="ECO:0000259" key="3">
    <source>
        <dbReference type="Pfam" id="PF00465"/>
    </source>
</evidence>
<dbReference type="InterPro" id="IPR056798">
    <property type="entry name" value="ADH_Fe_C"/>
</dbReference>
<dbReference type="Proteomes" id="UP000198853">
    <property type="component" value="Unassembled WGS sequence"/>
</dbReference>
<reference evidence="5 6" key="1">
    <citation type="submission" date="2016-10" db="EMBL/GenBank/DDBJ databases">
        <authorList>
            <person name="de Groot N.N."/>
        </authorList>
    </citation>
    <scope>NUCLEOTIDE SEQUENCE [LARGE SCALE GENOMIC DNA]</scope>
    <source>
        <strain evidence="5 6">DSM 21771</strain>
    </source>
</reference>
<dbReference type="SUPFAM" id="SSF56796">
    <property type="entry name" value="Dehydroquinate synthase-like"/>
    <property type="match status" value="1"/>
</dbReference>
<dbReference type="InterPro" id="IPR039697">
    <property type="entry name" value="Alcohol_dehydrogenase_Fe"/>
</dbReference>
<name>A0A1G8S780_9BACI</name>
<feature type="domain" description="Alcohol dehydrogenase iron-type/glycerol dehydrogenase GldA" evidence="3">
    <location>
        <begin position="7"/>
        <end position="175"/>
    </location>
</feature>
<organism evidence="5 6">
    <name type="scientific">Natribacillus halophilus</name>
    <dbReference type="NCBI Taxonomy" id="549003"/>
    <lineage>
        <taxon>Bacteria</taxon>
        <taxon>Bacillati</taxon>
        <taxon>Bacillota</taxon>
        <taxon>Bacilli</taxon>
        <taxon>Bacillales</taxon>
        <taxon>Bacillaceae</taxon>
        <taxon>Natribacillus</taxon>
    </lineage>
</organism>
<keyword evidence="6" id="KW-1185">Reference proteome</keyword>
<dbReference type="OrthoDB" id="9815791at2"/>
<proteinExistence type="inferred from homology"/>
<feature type="domain" description="Fe-containing alcohol dehydrogenase-like C-terminal" evidence="4">
    <location>
        <begin position="186"/>
        <end position="384"/>
    </location>
</feature>
<dbReference type="Pfam" id="PF25137">
    <property type="entry name" value="ADH_Fe_C"/>
    <property type="match status" value="1"/>
</dbReference>
<dbReference type="Gene3D" id="3.40.50.1970">
    <property type="match status" value="1"/>
</dbReference>
<dbReference type="RefSeq" id="WP_090399887.1">
    <property type="nucleotide sequence ID" value="NZ_FNEN01000023.1"/>
</dbReference>
<dbReference type="CDD" id="cd08194">
    <property type="entry name" value="Fe-ADH-like"/>
    <property type="match status" value="1"/>
</dbReference>
<dbReference type="PANTHER" id="PTHR11496">
    <property type="entry name" value="ALCOHOL DEHYDROGENASE"/>
    <property type="match status" value="1"/>
</dbReference>
<evidence type="ECO:0000256" key="2">
    <source>
        <dbReference type="ARBA" id="ARBA00023002"/>
    </source>
</evidence>
<sequence length="388" mass="41928">MNAMHFPRQVIYGENSLKKVGEAARQEGRRALVISDPVMNDLGKVAACTHLLEESGVEVLTYLGVESEPTDKYVEKALFICRESACDLLVSIGGGSCIDTAKAVSVLMTNGGLASDYMNEKTIAAKEALPHIAIPTTGGTGSEATDATVITHESSGVKMMIKQPAFMPKIAIVDPFLTLLTPPGTTAAGGVDSLTHALEAYISKVAHPFTDQLALSAFKLIMDNLQDAYQDGQNVKARSNTMFASMQAGMAFSNASVCLVHGMSRPLGALFHVPHGISNAMLLPVVLEYSKNACEERLYELACHVYPEFKNVSVSEGSNTLVHRILTLCEDLNVPNLRSWGIDHDAFERALPKMADDALTSGSPGNNPKVPTKDEIIDLYQKAYRYQY</sequence>
<dbReference type="Gene3D" id="1.20.1090.10">
    <property type="entry name" value="Dehydroquinate synthase-like - alpha domain"/>
    <property type="match status" value="1"/>
</dbReference>
<evidence type="ECO:0000313" key="6">
    <source>
        <dbReference type="Proteomes" id="UP000198853"/>
    </source>
</evidence>
<evidence type="ECO:0000256" key="1">
    <source>
        <dbReference type="ARBA" id="ARBA00007358"/>
    </source>
</evidence>
<dbReference type="FunFam" id="1.20.1090.10:FF:000001">
    <property type="entry name" value="Aldehyde-alcohol dehydrogenase"/>
    <property type="match status" value="1"/>
</dbReference>
<dbReference type="FunFam" id="3.40.50.1970:FF:000003">
    <property type="entry name" value="Alcohol dehydrogenase, iron-containing"/>
    <property type="match status" value="1"/>
</dbReference>
<evidence type="ECO:0000259" key="4">
    <source>
        <dbReference type="Pfam" id="PF25137"/>
    </source>
</evidence>